<evidence type="ECO:0000256" key="6">
    <source>
        <dbReference type="SAM" id="Phobius"/>
    </source>
</evidence>
<feature type="region of interest" description="Disordered" evidence="5">
    <location>
        <begin position="78"/>
        <end position="99"/>
    </location>
</feature>
<gene>
    <name evidence="7" type="ORF">LTR78_006858</name>
</gene>
<dbReference type="GO" id="GO:0015606">
    <property type="term" value="F:spermidine transmembrane transporter activity"/>
    <property type="evidence" value="ECO:0007669"/>
    <property type="project" value="TreeGrafter"/>
</dbReference>
<feature type="transmembrane region" description="Helical" evidence="6">
    <location>
        <begin position="634"/>
        <end position="659"/>
    </location>
</feature>
<feature type="transmembrane region" description="Helical" evidence="6">
    <location>
        <begin position="110"/>
        <end position="132"/>
    </location>
</feature>
<organism evidence="7 8">
    <name type="scientific">Recurvomyces mirabilis</name>
    <dbReference type="NCBI Taxonomy" id="574656"/>
    <lineage>
        <taxon>Eukaryota</taxon>
        <taxon>Fungi</taxon>
        <taxon>Dikarya</taxon>
        <taxon>Ascomycota</taxon>
        <taxon>Pezizomycotina</taxon>
        <taxon>Dothideomycetes</taxon>
        <taxon>Dothideomycetidae</taxon>
        <taxon>Mycosphaerellales</taxon>
        <taxon>Teratosphaeriaceae</taxon>
        <taxon>Recurvomyces</taxon>
    </lineage>
</organism>
<sequence length="733" mass="79808">MARDIEKDPLTPPVPPIPAEHDQEAWRRRSLMRQSYTELIACGNNTDPLPTQNRQIERNIRPVSQISVTSTIDVRNSRVQLKKSGHDRDGAPRWERDSCNPRNWRKRRKWYQASVAAGVAFAVAFASSTAALSLEALQSKYHGSQVISTLPLSLFLLGMASGPLLGGALATLAGRKMTYLAGVLFCAALAVGSGFGRNLPGITVCHLLSGLCGGAALNQSSATVIDLWRTESRFLAALLVDLMPLLGAVVGAVVSGYVTSYGHFRWTQFVAVCALAACVLPIIFTAETSKAIIRLRRHGVRNRPLYTALIGPIKMLVTRPKALFVSLSSSYGLAVIYASFIAWPRDFSAVYALNLGSQGLVFVSMISGLIIGAGALLLCNALAYNPRAETWQAQRAAEAEKLRRRTQRASHATITSTKTRKSGTSNFSRPQPQVPAMPKWSEPSSPAGSFSPRFMGNVHVIRSDMDASSRSQLSLAMDMEKNTCLAIAASQYLNSVPDNYTKHILPERIMLLLCKNLAFTDLCAALESYELRFDRVKLAKALVDAMPDMTTSQDALGRSYQMALESSRSLHHAAAAAALDEPLTSQSIPRDAVASLKVPLAPASWRLWPALPATVLQSASLFLFGWSMKSHLHCIVPCIGMAGVALSTLMIFVSSNLYLKETYGNTDGESAIAASMILRYLLSFAFVMFARPLYEHLAMGWASSVLAFIGLVLGAIPWVLVLTTARSSKERWR</sequence>
<accession>A0AAE1BZE9</accession>
<evidence type="ECO:0000256" key="4">
    <source>
        <dbReference type="ARBA" id="ARBA00023136"/>
    </source>
</evidence>
<feature type="transmembrane region" description="Helical" evidence="6">
    <location>
        <begin position="671"/>
        <end position="689"/>
    </location>
</feature>
<name>A0AAE1BZE9_9PEZI</name>
<dbReference type="SUPFAM" id="SSF103473">
    <property type="entry name" value="MFS general substrate transporter"/>
    <property type="match status" value="2"/>
</dbReference>
<proteinExistence type="predicted"/>
<keyword evidence="8" id="KW-1185">Reference proteome</keyword>
<evidence type="ECO:0000313" key="7">
    <source>
        <dbReference type="EMBL" id="KAK3673313.1"/>
    </source>
</evidence>
<dbReference type="EMBL" id="JAUTXT010000026">
    <property type="protein sequence ID" value="KAK3673313.1"/>
    <property type="molecule type" value="Genomic_DNA"/>
</dbReference>
<feature type="transmembrane region" description="Helical" evidence="6">
    <location>
        <begin position="607"/>
        <end position="628"/>
    </location>
</feature>
<dbReference type="Pfam" id="PF07690">
    <property type="entry name" value="MFS_1"/>
    <property type="match status" value="1"/>
</dbReference>
<dbReference type="PANTHER" id="PTHR23502:SF38">
    <property type="entry name" value="POLYAMINE TRANSPORTER 4"/>
    <property type="match status" value="1"/>
</dbReference>
<dbReference type="Gene3D" id="1.20.1250.20">
    <property type="entry name" value="MFS general substrate transporter like domains"/>
    <property type="match status" value="1"/>
</dbReference>
<keyword evidence="3 6" id="KW-1133">Transmembrane helix</keyword>
<keyword evidence="2 6" id="KW-0812">Transmembrane</keyword>
<dbReference type="AlphaFoldDB" id="A0AAE1BZE9"/>
<comment type="subcellular location">
    <subcellularLocation>
        <location evidence="1">Membrane</location>
        <topology evidence="1">Multi-pass membrane protein</topology>
    </subcellularLocation>
</comment>
<dbReference type="InterPro" id="IPR011701">
    <property type="entry name" value="MFS"/>
</dbReference>
<dbReference type="InterPro" id="IPR036259">
    <property type="entry name" value="MFS_trans_sf"/>
</dbReference>
<feature type="transmembrane region" description="Helical" evidence="6">
    <location>
        <begin position="322"/>
        <end position="343"/>
    </location>
</feature>
<dbReference type="Proteomes" id="UP001274830">
    <property type="component" value="Unassembled WGS sequence"/>
</dbReference>
<feature type="transmembrane region" description="Helical" evidence="6">
    <location>
        <begin position="266"/>
        <end position="286"/>
    </location>
</feature>
<keyword evidence="4 6" id="KW-0472">Membrane</keyword>
<feature type="compositionally biased region" description="Basic and acidic residues" evidence="5">
    <location>
        <begin position="84"/>
        <end position="99"/>
    </location>
</feature>
<feature type="transmembrane region" description="Helical" evidence="6">
    <location>
        <begin position="234"/>
        <end position="254"/>
    </location>
</feature>
<feature type="transmembrane region" description="Helical" evidence="6">
    <location>
        <begin position="701"/>
        <end position="723"/>
    </location>
</feature>
<dbReference type="GO" id="GO:0000297">
    <property type="term" value="F:spermine transmembrane transporter activity"/>
    <property type="evidence" value="ECO:0007669"/>
    <property type="project" value="TreeGrafter"/>
</dbReference>
<feature type="transmembrane region" description="Helical" evidence="6">
    <location>
        <begin position="152"/>
        <end position="170"/>
    </location>
</feature>
<evidence type="ECO:0000256" key="3">
    <source>
        <dbReference type="ARBA" id="ARBA00022989"/>
    </source>
</evidence>
<evidence type="ECO:0000256" key="2">
    <source>
        <dbReference type="ARBA" id="ARBA00022692"/>
    </source>
</evidence>
<reference evidence="7" key="1">
    <citation type="submission" date="2023-07" db="EMBL/GenBank/DDBJ databases">
        <title>Black Yeasts Isolated from many extreme environments.</title>
        <authorList>
            <person name="Coleine C."/>
            <person name="Stajich J.E."/>
            <person name="Selbmann L."/>
        </authorList>
    </citation>
    <scope>NUCLEOTIDE SEQUENCE</scope>
    <source>
        <strain evidence="7">CCFEE 5485</strain>
    </source>
</reference>
<evidence type="ECO:0000313" key="8">
    <source>
        <dbReference type="Proteomes" id="UP001274830"/>
    </source>
</evidence>
<feature type="region of interest" description="Disordered" evidence="5">
    <location>
        <begin position="399"/>
        <end position="446"/>
    </location>
</feature>
<feature type="region of interest" description="Disordered" evidence="5">
    <location>
        <begin position="1"/>
        <end position="23"/>
    </location>
</feature>
<evidence type="ECO:0000256" key="5">
    <source>
        <dbReference type="SAM" id="MobiDB-lite"/>
    </source>
</evidence>
<evidence type="ECO:0008006" key="9">
    <source>
        <dbReference type="Google" id="ProtNLM"/>
    </source>
</evidence>
<protein>
    <recommendedName>
        <fullName evidence="9">Major facilitator superfamily (MFS) profile domain-containing protein</fullName>
    </recommendedName>
</protein>
<evidence type="ECO:0000256" key="1">
    <source>
        <dbReference type="ARBA" id="ARBA00004141"/>
    </source>
</evidence>
<feature type="transmembrane region" description="Helical" evidence="6">
    <location>
        <begin position="355"/>
        <end position="378"/>
    </location>
</feature>
<dbReference type="GO" id="GO:0005886">
    <property type="term" value="C:plasma membrane"/>
    <property type="evidence" value="ECO:0007669"/>
    <property type="project" value="TreeGrafter"/>
</dbReference>
<dbReference type="PANTHER" id="PTHR23502">
    <property type="entry name" value="MAJOR FACILITATOR SUPERFAMILY"/>
    <property type="match status" value="1"/>
</dbReference>
<feature type="compositionally biased region" description="Polar residues" evidence="5">
    <location>
        <begin position="409"/>
        <end position="431"/>
    </location>
</feature>
<comment type="caution">
    <text evidence="7">The sequence shown here is derived from an EMBL/GenBank/DDBJ whole genome shotgun (WGS) entry which is preliminary data.</text>
</comment>